<dbReference type="Proteomes" id="UP000054324">
    <property type="component" value="Unassembled WGS sequence"/>
</dbReference>
<gene>
    <name evidence="1" type="ORF">T265_01781</name>
</gene>
<organism evidence="1 2">
    <name type="scientific">Opisthorchis viverrini</name>
    <name type="common">Southeast Asian liver fluke</name>
    <dbReference type="NCBI Taxonomy" id="6198"/>
    <lineage>
        <taxon>Eukaryota</taxon>
        <taxon>Metazoa</taxon>
        <taxon>Spiralia</taxon>
        <taxon>Lophotrochozoa</taxon>
        <taxon>Platyhelminthes</taxon>
        <taxon>Trematoda</taxon>
        <taxon>Digenea</taxon>
        <taxon>Opisthorchiida</taxon>
        <taxon>Opisthorchiata</taxon>
        <taxon>Opisthorchiidae</taxon>
        <taxon>Opisthorchis</taxon>
    </lineage>
</organism>
<dbReference type="KEGG" id="ovi:T265_01781"/>
<accession>A0A075AIT0</accession>
<name>A0A075AIT0_OPIVI</name>
<dbReference type="CTD" id="20315969"/>
<sequence>MSHAFILADQTDAIGFIRSDCTIPRGGTLCTNRRATCNISRYMHIRIALLIRLLKILRQSTTGFALLEAHQCCTQAASCFSWHDIRSIAVYFHKENYSQGCWKLFDSPRPVSPFLGPIK</sequence>
<reference evidence="1 2" key="1">
    <citation type="submission" date="2013-11" db="EMBL/GenBank/DDBJ databases">
        <title>Opisthorchis viverrini - life in the bile duct.</title>
        <authorList>
            <person name="Young N.D."/>
            <person name="Nagarajan N."/>
            <person name="Lin S.J."/>
            <person name="Korhonen P.K."/>
            <person name="Jex A.R."/>
            <person name="Hall R.S."/>
            <person name="Safavi-Hemami H."/>
            <person name="Kaewkong W."/>
            <person name="Bertrand D."/>
            <person name="Gao S."/>
            <person name="Seet Q."/>
            <person name="Wongkham S."/>
            <person name="Teh B.T."/>
            <person name="Wongkham C."/>
            <person name="Intapan P.M."/>
            <person name="Maleewong W."/>
            <person name="Yang X."/>
            <person name="Hu M."/>
            <person name="Wang Z."/>
            <person name="Hofmann A."/>
            <person name="Sternberg P.W."/>
            <person name="Tan P."/>
            <person name="Wang J."/>
            <person name="Gasser R.B."/>
        </authorList>
    </citation>
    <scope>NUCLEOTIDE SEQUENCE [LARGE SCALE GENOMIC DNA]</scope>
</reference>
<evidence type="ECO:0000313" key="2">
    <source>
        <dbReference type="Proteomes" id="UP000054324"/>
    </source>
</evidence>
<dbReference type="AlphaFoldDB" id="A0A075AIT0"/>
<proteinExistence type="predicted"/>
<dbReference type="GeneID" id="20315969"/>
<protein>
    <submittedName>
        <fullName evidence="1">Uncharacterized protein</fullName>
    </submittedName>
</protein>
<dbReference type="EMBL" id="KL596637">
    <property type="protein sequence ID" value="KER32169.1"/>
    <property type="molecule type" value="Genomic_DNA"/>
</dbReference>
<dbReference type="RefSeq" id="XP_009164135.1">
    <property type="nucleotide sequence ID" value="XM_009165871.1"/>
</dbReference>
<keyword evidence="2" id="KW-1185">Reference proteome</keyword>
<evidence type="ECO:0000313" key="1">
    <source>
        <dbReference type="EMBL" id="KER32169.1"/>
    </source>
</evidence>